<feature type="transmembrane region" description="Helical" evidence="6">
    <location>
        <begin position="143"/>
        <end position="160"/>
    </location>
</feature>
<evidence type="ECO:0000313" key="8">
    <source>
        <dbReference type="EMBL" id="ARP18689.1"/>
    </source>
</evidence>
<sequence>MFFIKEEASFFAILLTLLLFSCGLDKLLVEVTTPGSINLIVCFILGVWLLGTILWAAFNVVHHAEELAIKLGEPLGTIILTLSVVGIEVALISAVMLAGDAAPTMARDTMMAILMIVLGCLTGGAILIGGYTHGEQEYSLPGARTFLGVLLPLAVFALILPKFTISTEFATFSAYQAAFFAFTTFALYIIFLRIQTNRHKSYFEQPKKERTADHEAASGEADRNSKSHPTYYHIVFLILTLLPIIFLSKRVAKIIDFGIVEIGAPVALGGIIIAFIVLIPESMAALSSARANQLQRSINLLLGSALSTIGLTLPAVLAVSLISNESLILGLDMAPMVLLLLTLVVCSMTFSSARTNIMQGAVHLVLFFAYLLLVLNP</sequence>
<accession>A0A1W6V0U2</accession>
<feature type="transmembrane region" description="Helical" evidence="6">
    <location>
        <begin position="230"/>
        <end position="248"/>
    </location>
</feature>
<reference evidence="8" key="1">
    <citation type="submission" date="2016-10" db="EMBL/GenBank/DDBJ databases">
        <title>The High Quality Genome of Vibrio alginolyticus K01M1.</title>
        <authorList>
            <person name="Wendling C."/>
            <person name="Chibani C.M."/>
            <person name="Hertel R."/>
            <person name="Sproer C."/>
            <person name="Bunk B."/>
            <person name="Overmann J."/>
            <person name="Roth O."/>
            <person name="Liesegang H."/>
        </authorList>
    </citation>
    <scope>NUCLEOTIDE SEQUENCE</scope>
    <source>
        <strain evidence="8">K05K4</strain>
    </source>
</reference>
<dbReference type="Pfam" id="PF01699">
    <property type="entry name" value="Na_Ca_ex"/>
    <property type="match status" value="2"/>
</dbReference>
<feature type="transmembrane region" description="Helical" evidence="6">
    <location>
        <begin position="35"/>
        <end position="58"/>
    </location>
</feature>
<feature type="domain" description="Sodium/calcium exchanger membrane region" evidence="7">
    <location>
        <begin position="44"/>
        <end position="196"/>
    </location>
</feature>
<evidence type="ECO:0000256" key="1">
    <source>
        <dbReference type="ARBA" id="ARBA00004141"/>
    </source>
</evidence>
<feature type="transmembrane region" description="Helical" evidence="6">
    <location>
        <begin position="110"/>
        <end position="131"/>
    </location>
</feature>
<feature type="transmembrane region" description="Helical" evidence="6">
    <location>
        <begin position="357"/>
        <end position="375"/>
    </location>
</feature>
<evidence type="ECO:0000256" key="4">
    <source>
        <dbReference type="ARBA" id="ARBA00023136"/>
    </source>
</evidence>
<feature type="transmembrane region" description="Helical" evidence="6">
    <location>
        <begin position="254"/>
        <end position="279"/>
    </location>
</feature>
<feature type="transmembrane region" description="Helical" evidence="6">
    <location>
        <begin position="328"/>
        <end position="350"/>
    </location>
</feature>
<feature type="transmembrane region" description="Helical" evidence="6">
    <location>
        <begin position="78"/>
        <end position="98"/>
    </location>
</feature>
<feature type="transmembrane region" description="Helical" evidence="6">
    <location>
        <begin position="300"/>
        <end position="322"/>
    </location>
</feature>
<evidence type="ECO:0000259" key="7">
    <source>
        <dbReference type="Pfam" id="PF01699"/>
    </source>
</evidence>
<keyword evidence="4 6" id="KW-0472">Membrane</keyword>
<organism evidence="8">
    <name type="scientific">Vibrio alginolyticus</name>
    <dbReference type="NCBI Taxonomy" id="663"/>
    <lineage>
        <taxon>Bacteria</taxon>
        <taxon>Pseudomonadati</taxon>
        <taxon>Pseudomonadota</taxon>
        <taxon>Gammaproteobacteria</taxon>
        <taxon>Vibrionales</taxon>
        <taxon>Vibrionaceae</taxon>
        <taxon>Vibrio</taxon>
    </lineage>
</organism>
<evidence type="ECO:0000256" key="3">
    <source>
        <dbReference type="ARBA" id="ARBA00022989"/>
    </source>
</evidence>
<proteinExistence type="predicted"/>
<keyword evidence="3 6" id="KW-1133">Transmembrane helix</keyword>
<feature type="transmembrane region" description="Helical" evidence="6">
    <location>
        <begin position="172"/>
        <end position="192"/>
    </location>
</feature>
<name>A0A1W6V0U2_VIBAL</name>
<dbReference type="GO" id="GO:0015386">
    <property type="term" value="F:potassium:proton antiporter activity"/>
    <property type="evidence" value="ECO:0007669"/>
    <property type="project" value="TreeGrafter"/>
</dbReference>
<dbReference type="PANTHER" id="PTHR37958:SF1">
    <property type="entry name" value="SODIUM-POTASSIUM_PROTON ANTIPORTER CHAA"/>
    <property type="match status" value="1"/>
</dbReference>
<dbReference type="GO" id="GO:0015385">
    <property type="term" value="F:sodium:proton antiporter activity"/>
    <property type="evidence" value="ECO:0007669"/>
    <property type="project" value="TreeGrafter"/>
</dbReference>
<evidence type="ECO:0000256" key="2">
    <source>
        <dbReference type="ARBA" id="ARBA00022692"/>
    </source>
</evidence>
<dbReference type="EMBL" id="CP017902">
    <property type="protein sequence ID" value="ARP18689.1"/>
    <property type="molecule type" value="Genomic_DNA"/>
</dbReference>
<protein>
    <submittedName>
        <fullName evidence="8">Sodium/proton antiporter ChaA</fullName>
    </submittedName>
</protein>
<dbReference type="RefSeq" id="WP_086046834.1">
    <property type="nucleotide sequence ID" value="NZ_CP017889.1"/>
</dbReference>
<feature type="region of interest" description="Disordered" evidence="5">
    <location>
        <begin position="205"/>
        <end position="224"/>
    </location>
</feature>
<gene>
    <name evidence="8" type="primary">chaA_1</name>
    <name evidence="8" type="ORF">K05K4_18550</name>
</gene>
<dbReference type="PANTHER" id="PTHR37958">
    <property type="entry name" value="SODIUM-POTASSIUM/PROTON ANTIPORTER CHAA"/>
    <property type="match status" value="1"/>
</dbReference>
<evidence type="ECO:0000256" key="5">
    <source>
        <dbReference type="SAM" id="MobiDB-lite"/>
    </source>
</evidence>
<dbReference type="AlphaFoldDB" id="A0A1W6V0U2"/>
<dbReference type="InterPro" id="IPR004837">
    <property type="entry name" value="NaCa_Exmemb"/>
</dbReference>
<feature type="domain" description="Sodium/calcium exchanger membrane region" evidence="7">
    <location>
        <begin position="233"/>
        <end position="375"/>
    </location>
</feature>
<evidence type="ECO:0000256" key="6">
    <source>
        <dbReference type="SAM" id="Phobius"/>
    </source>
</evidence>
<keyword evidence="2 6" id="KW-0812">Transmembrane</keyword>
<dbReference type="InterPro" id="IPR052946">
    <property type="entry name" value="Alkaline_pH_Ca-Antiporter"/>
</dbReference>
<dbReference type="PROSITE" id="PS51257">
    <property type="entry name" value="PROKAR_LIPOPROTEIN"/>
    <property type="match status" value="1"/>
</dbReference>
<dbReference type="GO" id="GO:0005886">
    <property type="term" value="C:plasma membrane"/>
    <property type="evidence" value="ECO:0007669"/>
    <property type="project" value="TreeGrafter"/>
</dbReference>
<comment type="subcellular location">
    <subcellularLocation>
        <location evidence="1">Membrane</location>
        <topology evidence="1">Multi-pass membrane protein</topology>
    </subcellularLocation>
</comment>